<protein>
    <submittedName>
        <fullName evidence="1">Uncharacterized protein</fullName>
    </submittedName>
</protein>
<accession>A0A081CC46</accession>
<reference evidence="1" key="1">
    <citation type="submission" date="2014-07" db="EMBL/GenBank/DDBJ databases">
        <title>Draft genome sequence of the yeast Pseudozyma antarctica JCM 10317 known as a producer of lipase B which used in a wide range of industrial applications.</title>
        <authorList>
            <person name="Morita T."/>
            <person name="Saika A."/>
            <person name="Koike H."/>
        </authorList>
    </citation>
    <scope>NUCLEOTIDE SEQUENCE</scope>
    <source>
        <strain evidence="1">JCM 10317</strain>
    </source>
</reference>
<dbReference type="EMBL" id="DF830071">
    <property type="protein sequence ID" value="GAK64242.1"/>
    <property type="molecule type" value="Genomic_DNA"/>
</dbReference>
<sequence length="174" mass="18952">MPAESSGRLDLDKESRVELRERNSRMTQAGHAKAVVCPPAPRMLWPRARSYRTAVGSETCKKTPTYKTSLREVSVTFGLAKSTPLHLKRMGASESSRNDYFIYAEVSEVTGLLGADAGGRRLHLKSVGGQNSHSLGPTSVLICYDMWAALIRIGTFVLGLEVAGRHSETATNDS</sequence>
<keyword evidence="2" id="KW-1185">Reference proteome</keyword>
<name>A0A081CC46_PSEA2</name>
<dbReference type="GeneID" id="26303299"/>
<proteinExistence type="predicted"/>
<dbReference type="RefSeq" id="XP_014657882.1">
    <property type="nucleotide sequence ID" value="XM_014802396.1"/>
</dbReference>
<evidence type="ECO:0000313" key="2">
    <source>
        <dbReference type="Proteomes" id="UP000053758"/>
    </source>
</evidence>
<evidence type="ECO:0000313" key="1">
    <source>
        <dbReference type="EMBL" id="GAK64242.1"/>
    </source>
</evidence>
<dbReference type="AlphaFoldDB" id="A0A081CC46"/>
<organism evidence="1">
    <name type="scientific">Pseudozyma antarctica</name>
    <name type="common">Yeast</name>
    <name type="synonym">Candida antarctica</name>
    <dbReference type="NCBI Taxonomy" id="84753"/>
    <lineage>
        <taxon>Eukaryota</taxon>
        <taxon>Fungi</taxon>
        <taxon>Dikarya</taxon>
        <taxon>Basidiomycota</taxon>
        <taxon>Ustilaginomycotina</taxon>
        <taxon>Ustilaginomycetes</taxon>
        <taxon>Ustilaginales</taxon>
        <taxon>Ustilaginaceae</taxon>
        <taxon>Moesziomyces</taxon>
    </lineage>
</organism>
<gene>
    <name evidence="1" type="ORF">PAN0_004d2452</name>
</gene>
<dbReference type="HOGENOM" id="CLU_1539805_0_0_1"/>
<dbReference type="Proteomes" id="UP000053758">
    <property type="component" value="Unassembled WGS sequence"/>
</dbReference>